<dbReference type="OrthoDB" id="3066480at2759"/>
<proteinExistence type="predicted"/>
<dbReference type="EMBL" id="MU155690">
    <property type="protein sequence ID" value="KAF9471417.1"/>
    <property type="molecule type" value="Genomic_DNA"/>
</dbReference>
<feature type="region of interest" description="Disordered" evidence="1">
    <location>
        <begin position="421"/>
        <end position="440"/>
    </location>
</feature>
<dbReference type="Proteomes" id="UP000807469">
    <property type="component" value="Unassembled WGS sequence"/>
</dbReference>
<accession>A0A9P5YLM0</accession>
<reference evidence="2" key="1">
    <citation type="submission" date="2020-11" db="EMBL/GenBank/DDBJ databases">
        <authorList>
            <consortium name="DOE Joint Genome Institute"/>
            <person name="Ahrendt S."/>
            <person name="Riley R."/>
            <person name="Andreopoulos W."/>
            <person name="Labutti K."/>
            <person name="Pangilinan J."/>
            <person name="Ruiz-Duenas F.J."/>
            <person name="Barrasa J.M."/>
            <person name="Sanchez-Garcia M."/>
            <person name="Camarero S."/>
            <person name="Miyauchi S."/>
            <person name="Serrano A."/>
            <person name="Linde D."/>
            <person name="Babiker R."/>
            <person name="Drula E."/>
            <person name="Ayuso-Fernandez I."/>
            <person name="Pacheco R."/>
            <person name="Padilla G."/>
            <person name="Ferreira P."/>
            <person name="Barriuso J."/>
            <person name="Kellner H."/>
            <person name="Castanera R."/>
            <person name="Alfaro M."/>
            <person name="Ramirez L."/>
            <person name="Pisabarro A.G."/>
            <person name="Kuo A."/>
            <person name="Tritt A."/>
            <person name="Lipzen A."/>
            <person name="He G."/>
            <person name="Yan M."/>
            <person name="Ng V."/>
            <person name="Cullen D."/>
            <person name="Martin F."/>
            <person name="Rosso M.-N."/>
            <person name="Henrissat B."/>
            <person name="Hibbett D."/>
            <person name="Martinez A.T."/>
            <person name="Grigoriev I.V."/>
        </authorList>
    </citation>
    <scope>NUCLEOTIDE SEQUENCE</scope>
    <source>
        <strain evidence="2">CIRM-BRFM 674</strain>
    </source>
</reference>
<gene>
    <name evidence="2" type="ORF">BDN70DRAFT_901363</name>
</gene>
<comment type="caution">
    <text evidence="2">The sequence shown here is derived from an EMBL/GenBank/DDBJ whole genome shotgun (WGS) entry which is preliminary data.</text>
</comment>
<keyword evidence="3" id="KW-1185">Reference proteome</keyword>
<feature type="compositionally biased region" description="Basic residues" evidence="1">
    <location>
        <begin position="427"/>
        <end position="436"/>
    </location>
</feature>
<protein>
    <submittedName>
        <fullName evidence="2">Uncharacterized protein</fullName>
    </submittedName>
</protein>
<dbReference type="AlphaFoldDB" id="A0A9P5YLM0"/>
<name>A0A9P5YLM0_9AGAR</name>
<organism evidence="2 3">
    <name type="scientific">Pholiota conissans</name>
    <dbReference type="NCBI Taxonomy" id="109636"/>
    <lineage>
        <taxon>Eukaryota</taxon>
        <taxon>Fungi</taxon>
        <taxon>Dikarya</taxon>
        <taxon>Basidiomycota</taxon>
        <taxon>Agaricomycotina</taxon>
        <taxon>Agaricomycetes</taxon>
        <taxon>Agaricomycetidae</taxon>
        <taxon>Agaricales</taxon>
        <taxon>Agaricineae</taxon>
        <taxon>Strophariaceae</taxon>
        <taxon>Pholiota</taxon>
    </lineage>
</organism>
<evidence type="ECO:0000256" key="1">
    <source>
        <dbReference type="SAM" id="MobiDB-lite"/>
    </source>
</evidence>
<feature type="compositionally biased region" description="Low complexity" evidence="1">
    <location>
        <begin position="540"/>
        <end position="563"/>
    </location>
</feature>
<sequence>MSSLNPTVIATAVVDYAITTPAERRAIASFRPRYEAEYDRLARIHMLKHEICPMIFTYWRQNNLDPPDHTSFLKKIKKKKFSQAISHYVRNNWRRPRPLKVNGKGEVKVRIHDLVWETMSDKVEERIKDILKSDAPISRNDPAFLKHLNTAISDVRNAISPTELAQLQTIKAMRMKMGLPTEKQQRIYEKDGDMRVKKAASSNWLEMGMLQLTFGAVMNKQGQWVMEVHEHAAEHMGVIAKPFRKLWPKEIDDIESKFLQYIRHLNDLKHPNQPATEPNMMRRPDLQVVTSPGAPPIMPPPPAPNVHQKTKELERILRVYLNDHYKLASGYQNMTAPYKEIAKCPSKFIDNEYLPPGFVFKDPTDMRREELLQFIEHLRTLEDNFRFKAYLADRRGGGASEANLAPARYDCSHLEAKTKTIAEQQQTRRKKKKQAKTKTPITDPVIDEENLEMRLWNDPAGENADAILDGLSITALDPQLAIAPNTGPQLEELNGPPRYEVGADVWKTYSQMEKRTLTTNDGDSVPSPVPDPIAAPPVTVPERSTVPNTTDNSVNVSVGSVPSLATPEPTMVPKASNISAKATTKPKRGRKCEAQHLAAQNAPSTSPSAVHPEPTIPNSSDVPANTSAQGQKRRRRGADNVATEEVANLDVSRSGRVRKPRVHVD</sequence>
<feature type="compositionally biased region" description="Pro residues" evidence="1">
    <location>
        <begin position="527"/>
        <end position="539"/>
    </location>
</feature>
<feature type="compositionally biased region" description="Polar residues" evidence="1">
    <location>
        <begin position="616"/>
        <end position="630"/>
    </location>
</feature>
<feature type="compositionally biased region" description="Basic residues" evidence="1">
    <location>
        <begin position="655"/>
        <end position="665"/>
    </location>
</feature>
<evidence type="ECO:0000313" key="3">
    <source>
        <dbReference type="Proteomes" id="UP000807469"/>
    </source>
</evidence>
<feature type="region of interest" description="Disordered" evidence="1">
    <location>
        <begin position="517"/>
        <end position="665"/>
    </location>
</feature>
<evidence type="ECO:0000313" key="2">
    <source>
        <dbReference type="EMBL" id="KAF9471417.1"/>
    </source>
</evidence>